<keyword evidence="1" id="KW-0175">Coiled coil</keyword>
<evidence type="ECO:0000256" key="1">
    <source>
        <dbReference type="SAM" id="Coils"/>
    </source>
</evidence>
<name>A0A8K0MVG7_COCNU</name>
<protein>
    <submittedName>
        <fullName evidence="2">Uncharacterized protein</fullName>
    </submittedName>
</protein>
<gene>
    <name evidence="2" type="ORF">COCNU_01G015620</name>
</gene>
<comment type="caution">
    <text evidence="2">The sequence shown here is derived from an EMBL/GenBank/DDBJ whole genome shotgun (WGS) entry which is preliminary data.</text>
</comment>
<dbReference type="Proteomes" id="UP000797356">
    <property type="component" value="Chromosome 1"/>
</dbReference>
<dbReference type="EMBL" id="CM017872">
    <property type="protein sequence ID" value="KAG1327628.1"/>
    <property type="molecule type" value="Genomic_DNA"/>
</dbReference>
<evidence type="ECO:0000313" key="3">
    <source>
        <dbReference type="Proteomes" id="UP000797356"/>
    </source>
</evidence>
<evidence type="ECO:0000313" key="2">
    <source>
        <dbReference type="EMBL" id="KAG1327628.1"/>
    </source>
</evidence>
<reference evidence="2" key="2">
    <citation type="submission" date="2019-07" db="EMBL/GenBank/DDBJ databases">
        <authorList>
            <person name="Yang Y."/>
            <person name="Bocs S."/>
            <person name="Baudouin L."/>
        </authorList>
    </citation>
    <scope>NUCLEOTIDE SEQUENCE</scope>
    <source>
        <tissue evidence="2">Spear leaf of Hainan Tall coconut</tissue>
    </source>
</reference>
<dbReference type="AlphaFoldDB" id="A0A8K0MVG7"/>
<feature type="coiled-coil region" evidence="1">
    <location>
        <begin position="109"/>
        <end position="139"/>
    </location>
</feature>
<reference evidence="2" key="1">
    <citation type="journal article" date="2017" name="Gigascience">
        <title>The genome draft of coconut (Cocos nucifera).</title>
        <authorList>
            <person name="Xiao Y."/>
            <person name="Xu P."/>
            <person name="Fan H."/>
            <person name="Baudouin L."/>
            <person name="Xia W."/>
            <person name="Bocs S."/>
            <person name="Xu J."/>
            <person name="Li Q."/>
            <person name="Guo A."/>
            <person name="Zhou L."/>
            <person name="Li J."/>
            <person name="Wu Y."/>
            <person name="Ma Z."/>
            <person name="Armero A."/>
            <person name="Issali A.E."/>
            <person name="Liu N."/>
            <person name="Peng M."/>
            <person name="Yang Y."/>
        </authorList>
    </citation>
    <scope>NUCLEOTIDE SEQUENCE</scope>
    <source>
        <tissue evidence="2">Spear leaf of Hainan Tall coconut</tissue>
    </source>
</reference>
<accession>A0A8K0MVG7</accession>
<sequence>MKVFQASEDFAKEKANNVTEAFIVDQEVCCQKVADCFLKLDLFFLDVKDADLVEDQAQVKPDATKDIAEPTIDKALEALLTLCPFYGHPTDYDQVKVSLEERARVASGKRCEEKVAKEVKKAMEEAKEAIEEIAQLEIKLHTTIGKITSLEHLVELERSVAKEHGKMVKLVKEHATAQKAMAVV</sequence>
<proteinExistence type="predicted"/>
<organism evidence="2 3">
    <name type="scientific">Cocos nucifera</name>
    <name type="common">Coconut palm</name>
    <dbReference type="NCBI Taxonomy" id="13894"/>
    <lineage>
        <taxon>Eukaryota</taxon>
        <taxon>Viridiplantae</taxon>
        <taxon>Streptophyta</taxon>
        <taxon>Embryophyta</taxon>
        <taxon>Tracheophyta</taxon>
        <taxon>Spermatophyta</taxon>
        <taxon>Magnoliopsida</taxon>
        <taxon>Liliopsida</taxon>
        <taxon>Arecaceae</taxon>
        <taxon>Arecoideae</taxon>
        <taxon>Cocoseae</taxon>
        <taxon>Attaleinae</taxon>
        <taxon>Cocos</taxon>
    </lineage>
</organism>
<keyword evidence="3" id="KW-1185">Reference proteome</keyword>